<evidence type="ECO:0008006" key="4">
    <source>
        <dbReference type="Google" id="ProtNLM"/>
    </source>
</evidence>
<sequence length="194" mass="22665">MKSRHESEACENTIYQKAKKEYSAYYKSAFPIVECWNILNNHKKWKNVEYPKYLRDKYLGAKKSRTPESTSDSAHIGLNLNDEATGSGDKEASSTAADTGLVYVFLSKFTQCGTPLFSSRNEAFAEYLRIKERELEMQDQRRRKEAELERLNLAQAEKFELQQEEKWEKDVMYYNESHDHLTERALSTALLLKK</sequence>
<feature type="coiled-coil region" evidence="1">
    <location>
        <begin position="130"/>
        <end position="164"/>
    </location>
</feature>
<gene>
    <name evidence="3" type="ORF">Tci_004021</name>
</gene>
<evidence type="ECO:0000256" key="1">
    <source>
        <dbReference type="SAM" id="Coils"/>
    </source>
</evidence>
<evidence type="ECO:0000256" key="2">
    <source>
        <dbReference type="SAM" id="MobiDB-lite"/>
    </source>
</evidence>
<dbReference type="AlphaFoldDB" id="A0A6L2J4U9"/>
<organism evidence="3">
    <name type="scientific">Tanacetum cinerariifolium</name>
    <name type="common">Dalmatian daisy</name>
    <name type="synonym">Chrysanthemum cinerariifolium</name>
    <dbReference type="NCBI Taxonomy" id="118510"/>
    <lineage>
        <taxon>Eukaryota</taxon>
        <taxon>Viridiplantae</taxon>
        <taxon>Streptophyta</taxon>
        <taxon>Embryophyta</taxon>
        <taxon>Tracheophyta</taxon>
        <taxon>Spermatophyta</taxon>
        <taxon>Magnoliopsida</taxon>
        <taxon>eudicotyledons</taxon>
        <taxon>Gunneridae</taxon>
        <taxon>Pentapetalae</taxon>
        <taxon>asterids</taxon>
        <taxon>campanulids</taxon>
        <taxon>Asterales</taxon>
        <taxon>Asteraceae</taxon>
        <taxon>Asteroideae</taxon>
        <taxon>Anthemideae</taxon>
        <taxon>Anthemidinae</taxon>
        <taxon>Tanacetum</taxon>
    </lineage>
</organism>
<accession>A0A6L2J4U9</accession>
<protein>
    <recommendedName>
        <fullName evidence="4">No apical meristem-associated C-terminal domain-containing protein</fullName>
    </recommendedName>
</protein>
<proteinExistence type="predicted"/>
<keyword evidence="1" id="KW-0175">Coiled coil</keyword>
<dbReference type="EMBL" id="BKCJ010000313">
    <property type="protein sequence ID" value="GEU32043.1"/>
    <property type="molecule type" value="Genomic_DNA"/>
</dbReference>
<reference evidence="3" key="1">
    <citation type="journal article" date="2019" name="Sci. Rep.">
        <title>Draft genome of Tanacetum cinerariifolium, the natural source of mosquito coil.</title>
        <authorList>
            <person name="Yamashiro T."/>
            <person name="Shiraishi A."/>
            <person name="Satake H."/>
            <person name="Nakayama K."/>
        </authorList>
    </citation>
    <scope>NUCLEOTIDE SEQUENCE</scope>
</reference>
<comment type="caution">
    <text evidence="3">The sequence shown here is derived from an EMBL/GenBank/DDBJ whole genome shotgun (WGS) entry which is preliminary data.</text>
</comment>
<name>A0A6L2J4U9_TANCI</name>
<evidence type="ECO:0000313" key="3">
    <source>
        <dbReference type="EMBL" id="GEU32043.1"/>
    </source>
</evidence>
<feature type="region of interest" description="Disordered" evidence="2">
    <location>
        <begin position="64"/>
        <end position="92"/>
    </location>
</feature>